<evidence type="ECO:0000256" key="9">
    <source>
        <dbReference type="RuleBase" id="RU361153"/>
    </source>
</evidence>
<dbReference type="InterPro" id="IPR013783">
    <property type="entry name" value="Ig-like_fold"/>
</dbReference>
<keyword evidence="5" id="KW-0119">Carbohydrate metabolism</keyword>
<dbReference type="GO" id="GO:0030245">
    <property type="term" value="P:cellulose catabolic process"/>
    <property type="evidence" value="ECO:0007669"/>
    <property type="project" value="UniProtKB-KW"/>
</dbReference>
<keyword evidence="3 9" id="KW-0378">Hydrolase</keyword>
<feature type="domain" description="Carbohydrate binding X2" evidence="11">
    <location>
        <begin position="347"/>
        <end position="436"/>
    </location>
</feature>
<evidence type="ECO:0000256" key="4">
    <source>
        <dbReference type="ARBA" id="ARBA00023001"/>
    </source>
</evidence>
<organism evidence="12 13">
    <name type="scientific">Pleomassaria siparia CBS 279.74</name>
    <dbReference type="NCBI Taxonomy" id="1314801"/>
    <lineage>
        <taxon>Eukaryota</taxon>
        <taxon>Fungi</taxon>
        <taxon>Dikarya</taxon>
        <taxon>Ascomycota</taxon>
        <taxon>Pezizomycotina</taxon>
        <taxon>Dothideomycetes</taxon>
        <taxon>Pleosporomycetidae</taxon>
        <taxon>Pleosporales</taxon>
        <taxon>Pleomassariaceae</taxon>
        <taxon>Pleomassaria</taxon>
    </lineage>
</organism>
<dbReference type="InterPro" id="IPR001547">
    <property type="entry name" value="Glyco_hydro_5"/>
</dbReference>
<dbReference type="Proteomes" id="UP000799428">
    <property type="component" value="Unassembled WGS sequence"/>
</dbReference>
<dbReference type="UniPathway" id="UPA00164"/>
<evidence type="ECO:0000259" key="10">
    <source>
        <dbReference type="Pfam" id="PF00150"/>
    </source>
</evidence>
<dbReference type="InterPro" id="IPR005102">
    <property type="entry name" value="Carbo-bd_X2"/>
</dbReference>
<gene>
    <name evidence="12" type="ORF">K504DRAFT_378639</name>
</gene>
<dbReference type="InterPro" id="IPR016282">
    <property type="entry name" value="Glyco_hydro_5_endoGlcnase_B"/>
</dbReference>
<keyword evidence="8" id="KW-0624">Polysaccharide degradation</keyword>
<reference evidence="12" key="1">
    <citation type="journal article" date="2020" name="Stud. Mycol.">
        <title>101 Dothideomycetes genomes: a test case for predicting lifestyles and emergence of pathogens.</title>
        <authorList>
            <person name="Haridas S."/>
            <person name="Albert R."/>
            <person name="Binder M."/>
            <person name="Bloem J."/>
            <person name="Labutti K."/>
            <person name="Salamov A."/>
            <person name="Andreopoulos B."/>
            <person name="Baker S."/>
            <person name="Barry K."/>
            <person name="Bills G."/>
            <person name="Bluhm B."/>
            <person name="Cannon C."/>
            <person name="Castanera R."/>
            <person name="Culley D."/>
            <person name="Daum C."/>
            <person name="Ezra D."/>
            <person name="Gonzalez J."/>
            <person name="Henrissat B."/>
            <person name="Kuo A."/>
            <person name="Liang C."/>
            <person name="Lipzen A."/>
            <person name="Lutzoni F."/>
            <person name="Magnuson J."/>
            <person name="Mondo S."/>
            <person name="Nolan M."/>
            <person name="Ohm R."/>
            <person name="Pangilinan J."/>
            <person name="Park H.-J."/>
            <person name="Ramirez L."/>
            <person name="Alfaro M."/>
            <person name="Sun H."/>
            <person name="Tritt A."/>
            <person name="Yoshinaga Y."/>
            <person name="Zwiers L.-H."/>
            <person name="Turgeon B."/>
            <person name="Goodwin S."/>
            <person name="Spatafora J."/>
            <person name="Crous P."/>
            <person name="Grigoriev I."/>
        </authorList>
    </citation>
    <scope>NUCLEOTIDE SEQUENCE</scope>
    <source>
        <strain evidence="12">CBS 279.74</strain>
    </source>
</reference>
<dbReference type="PANTHER" id="PTHR31297:SF41">
    <property type="entry name" value="ENDOGLUCANASE, PUTATIVE (AFU_ORTHOLOGUE AFUA_5G01830)-RELATED"/>
    <property type="match status" value="1"/>
</dbReference>
<evidence type="ECO:0000256" key="3">
    <source>
        <dbReference type="ARBA" id="ARBA00022801"/>
    </source>
</evidence>
<dbReference type="GO" id="GO:0005978">
    <property type="term" value="P:glycogen biosynthetic process"/>
    <property type="evidence" value="ECO:0007669"/>
    <property type="project" value="UniProtKB-UniPathway"/>
</dbReference>
<dbReference type="InterPro" id="IPR017853">
    <property type="entry name" value="GH"/>
</dbReference>
<dbReference type="SUPFAM" id="SSF81296">
    <property type="entry name" value="E set domains"/>
    <property type="match status" value="1"/>
</dbReference>
<evidence type="ECO:0000256" key="1">
    <source>
        <dbReference type="ARBA" id="ARBA00005641"/>
    </source>
</evidence>
<dbReference type="InterPro" id="IPR014756">
    <property type="entry name" value="Ig_E-set"/>
</dbReference>
<dbReference type="GO" id="GO:0071555">
    <property type="term" value="P:cell wall organization"/>
    <property type="evidence" value="ECO:0007669"/>
    <property type="project" value="UniProtKB-KW"/>
</dbReference>
<evidence type="ECO:0000256" key="8">
    <source>
        <dbReference type="ARBA" id="ARBA00023326"/>
    </source>
</evidence>
<name>A0A6G1K9H0_9PLEO</name>
<evidence type="ECO:0000259" key="11">
    <source>
        <dbReference type="Pfam" id="PF03442"/>
    </source>
</evidence>
<dbReference type="PANTHER" id="PTHR31297">
    <property type="entry name" value="GLUCAN ENDO-1,6-BETA-GLUCOSIDASE B"/>
    <property type="match status" value="1"/>
</dbReference>
<dbReference type="GO" id="GO:0005576">
    <property type="term" value="C:extracellular region"/>
    <property type="evidence" value="ECO:0007669"/>
    <property type="project" value="TreeGrafter"/>
</dbReference>
<keyword evidence="2" id="KW-0732">Signal</keyword>
<evidence type="ECO:0000256" key="6">
    <source>
        <dbReference type="ARBA" id="ARBA00023295"/>
    </source>
</evidence>
<dbReference type="PIRSF" id="PIRSF001043">
    <property type="entry name" value="Endoglucanase_B"/>
    <property type="match status" value="1"/>
</dbReference>
<evidence type="ECO:0000313" key="13">
    <source>
        <dbReference type="Proteomes" id="UP000799428"/>
    </source>
</evidence>
<dbReference type="GO" id="GO:0008422">
    <property type="term" value="F:beta-glucosidase activity"/>
    <property type="evidence" value="ECO:0007669"/>
    <property type="project" value="TreeGrafter"/>
</dbReference>
<dbReference type="OrthoDB" id="412536at2759"/>
<feature type="domain" description="Glycoside hydrolase family 5" evidence="10">
    <location>
        <begin position="35"/>
        <end position="306"/>
    </location>
</feature>
<protein>
    <submittedName>
        <fullName evidence="12">Glycoside hydrolase family 5 protein</fullName>
    </submittedName>
</protein>
<dbReference type="InterPro" id="IPR050386">
    <property type="entry name" value="Glycosyl_hydrolase_5"/>
</dbReference>
<dbReference type="EMBL" id="MU005770">
    <property type="protein sequence ID" value="KAF2709458.1"/>
    <property type="molecule type" value="Genomic_DNA"/>
</dbReference>
<keyword evidence="6 9" id="KW-0326">Glycosidase</keyword>
<keyword evidence="7" id="KW-0961">Cell wall biogenesis/degradation</keyword>
<evidence type="ECO:0000256" key="2">
    <source>
        <dbReference type="ARBA" id="ARBA00022729"/>
    </source>
</evidence>
<dbReference type="Gene3D" id="3.20.20.80">
    <property type="entry name" value="Glycosidases"/>
    <property type="match status" value="1"/>
</dbReference>
<dbReference type="AlphaFoldDB" id="A0A6G1K9H0"/>
<dbReference type="Pfam" id="PF00150">
    <property type="entry name" value="Cellulase"/>
    <property type="match status" value="1"/>
</dbReference>
<dbReference type="FunFam" id="3.20.20.80:FF:000152">
    <property type="entry name" value="Extracellular endoglucanase"/>
    <property type="match status" value="1"/>
</dbReference>
<comment type="similarity">
    <text evidence="1 9">Belongs to the glycosyl hydrolase 5 (cellulase A) family.</text>
</comment>
<sequence length="550" mass="60017">GTTCTGTFDPISVSAFVAAMSPGWNLGNTLDAVQNEGDWNNPPVVATTFDDVKTAGFKGVRLPVTWAYHFTSQSPDWTVDPIWLQRVSDVIDMITTRGFYTIVNVHHDSWVWADISASGANLTQIEERFYKLWYQIGTKLACKGSQVAFEPINEIPGSTAEHGAEVNKLNNIFLQAINDAGGFNAKRVVTLVGVGEDMVKTSQWFEKPDAKFENPYAIQYHYYAPYDFIFSAWGKTTWGSDADKASMEADIAAVRGNFTDIPLVIGEWSASPQSLETAARWKYYDYFTRTAMKYNTLPVLWDNGADQLDRVAHAWRDPVAISIQMNALKGLDNTLPESTSDSSATVQTSSAYIYHKQNTSVAATTLGFELNGNTLVSAKLSTGKALVEGTDYTVSGKDVTFSAAFLSTLLSPTTAPGPISTITLTFSAGTALTVSVVQYSTPVLGATSSQLAATSADLLIPITWAGQARPATVKAVKSDGLYLIDDWTQYLPDLQKGRITYGGQWDWDATHVILRTAVIDAVRAAGKTTTFTFEFWPREAGNVANYTLTV</sequence>
<dbReference type="GO" id="GO:0009986">
    <property type="term" value="C:cell surface"/>
    <property type="evidence" value="ECO:0007669"/>
    <property type="project" value="TreeGrafter"/>
</dbReference>
<feature type="non-terminal residue" evidence="12">
    <location>
        <position position="1"/>
    </location>
</feature>
<keyword evidence="4" id="KW-0136">Cellulose degradation</keyword>
<accession>A0A6G1K9H0</accession>
<proteinExistence type="inferred from homology"/>
<dbReference type="SUPFAM" id="SSF51445">
    <property type="entry name" value="(Trans)glycosidases"/>
    <property type="match status" value="1"/>
</dbReference>
<keyword evidence="13" id="KW-1185">Reference proteome</keyword>
<evidence type="ECO:0000256" key="7">
    <source>
        <dbReference type="ARBA" id="ARBA00023316"/>
    </source>
</evidence>
<dbReference type="Pfam" id="PF03442">
    <property type="entry name" value="CBM_X2"/>
    <property type="match status" value="1"/>
</dbReference>
<evidence type="ECO:0000313" key="12">
    <source>
        <dbReference type="EMBL" id="KAF2709458.1"/>
    </source>
</evidence>
<dbReference type="Gene3D" id="2.60.40.10">
    <property type="entry name" value="Immunoglobulins"/>
    <property type="match status" value="1"/>
</dbReference>
<evidence type="ECO:0000256" key="5">
    <source>
        <dbReference type="ARBA" id="ARBA00023277"/>
    </source>
</evidence>